<dbReference type="GO" id="GO:0005789">
    <property type="term" value="C:endoplasmic reticulum membrane"/>
    <property type="evidence" value="ECO:0007669"/>
    <property type="project" value="UniProtKB-SubCell"/>
</dbReference>
<feature type="compositionally biased region" description="Low complexity" evidence="11">
    <location>
        <begin position="237"/>
        <end position="257"/>
    </location>
</feature>
<proteinExistence type="inferred from homology"/>
<evidence type="ECO:0000256" key="4">
    <source>
        <dbReference type="ARBA" id="ARBA00022448"/>
    </source>
</evidence>
<keyword evidence="4" id="KW-0813">Transport</keyword>
<comment type="caution">
    <text evidence="13">The sequence shown here is derived from an EMBL/GenBank/DDBJ whole genome shotgun (WGS) entry which is preliminary data.</text>
</comment>
<evidence type="ECO:0000256" key="10">
    <source>
        <dbReference type="ARBA" id="ARBA00023136"/>
    </source>
</evidence>
<feature type="compositionally biased region" description="Polar residues" evidence="11">
    <location>
        <begin position="1"/>
        <end position="11"/>
    </location>
</feature>
<evidence type="ECO:0000256" key="8">
    <source>
        <dbReference type="ARBA" id="ARBA00022989"/>
    </source>
</evidence>
<evidence type="ECO:0000313" key="14">
    <source>
        <dbReference type="Proteomes" id="UP000078113"/>
    </source>
</evidence>
<keyword evidence="7" id="KW-0653">Protein transport</keyword>
<dbReference type="EMBL" id="LWDG02000110">
    <property type="protein sequence ID" value="KAE8269108.1"/>
    <property type="molecule type" value="Genomic_DNA"/>
</dbReference>
<evidence type="ECO:0000256" key="3">
    <source>
        <dbReference type="ARBA" id="ARBA00009727"/>
    </source>
</evidence>
<evidence type="ECO:0000313" key="13">
    <source>
        <dbReference type="EMBL" id="KAE8269108.1"/>
    </source>
</evidence>
<dbReference type="AlphaFoldDB" id="A0A8X7N9X6"/>
<sequence length="526" mass="54135">MYQSGGAYSSRSPPPLQHPIPTHPPFQVPDPPATPSLPGSGGPGSAASPPHAHANIRGADPHMSSARARGGGGGGPGVGSGIMGGAGGAADSGYMRFSSPPPQQQQHQQQQQQHFGAYGPGPDAYYSQHSGVGGVPGQTAGPPGSGLAPALGNLGIPFPGFGANNVMNDATAQMGMQFGRHVAAVGGEYVERNFGSMVSMPLLKHYFNVSNSYVLHKVRIVLFPWRHKPWSRAHRVGGSSDPSAAYGGSSGDPSSGGARKDTANGGYLPPREDVNSPDLYIPVMALVTYILVTTVISGLESRFHPEMLGLTATRASAIVLLEVLAVKLGCYLLNIQGDHYTSLDLIAYSGYKFVGTLVTLFIGLTGLGSLLYWATFLYTFAANSFFLLRSLRYVVLPDPSNPSSVTITHAQRSKRIQFLFSIAVAQIILGWLLVVGIFKTSGQIKLAPRVGSAITSAAGGMAAPAKSLGAAAAGRVGQAAAGIAQGNPGGGAWRADQAGGNPYGGADVPGTGRGAGMGKGRGWGRS</sequence>
<feature type="transmembrane region" description="Helical" evidence="12">
    <location>
        <begin position="279"/>
        <end position="299"/>
    </location>
</feature>
<feature type="compositionally biased region" description="Gly residues" evidence="11">
    <location>
        <begin position="511"/>
        <end position="526"/>
    </location>
</feature>
<dbReference type="GO" id="GO:0030134">
    <property type="term" value="C:COPII-coated ER to Golgi transport vesicle"/>
    <property type="evidence" value="ECO:0007669"/>
    <property type="project" value="TreeGrafter"/>
</dbReference>
<dbReference type="InterPro" id="IPR005578">
    <property type="entry name" value="Yif1_fam"/>
</dbReference>
<feature type="compositionally biased region" description="Pro residues" evidence="11">
    <location>
        <begin position="12"/>
        <end position="35"/>
    </location>
</feature>
<feature type="transmembrane region" description="Helical" evidence="12">
    <location>
        <begin position="418"/>
        <end position="438"/>
    </location>
</feature>
<organism evidence="13 14">
    <name type="scientific">Tilletia walkeri</name>
    <dbReference type="NCBI Taxonomy" id="117179"/>
    <lineage>
        <taxon>Eukaryota</taxon>
        <taxon>Fungi</taxon>
        <taxon>Dikarya</taxon>
        <taxon>Basidiomycota</taxon>
        <taxon>Ustilaginomycotina</taxon>
        <taxon>Exobasidiomycetes</taxon>
        <taxon>Tilletiales</taxon>
        <taxon>Tilletiaceae</taxon>
        <taxon>Tilletia</taxon>
    </lineage>
</organism>
<evidence type="ECO:0000256" key="7">
    <source>
        <dbReference type="ARBA" id="ARBA00022927"/>
    </source>
</evidence>
<gene>
    <name evidence="13" type="ORF">A4X09_0g3236</name>
</gene>
<name>A0A8X7N9X6_9BASI</name>
<feature type="region of interest" description="Disordered" evidence="11">
    <location>
        <begin position="487"/>
        <end position="526"/>
    </location>
</feature>
<dbReference type="PANTHER" id="PTHR14083:SF0">
    <property type="entry name" value="YIP1D-INTERACTING FACTOR 1, ISOFORM C"/>
    <property type="match status" value="1"/>
</dbReference>
<comment type="similarity">
    <text evidence="3">Belongs to the YIF1 family.</text>
</comment>
<keyword evidence="5 12" id="KW-0812">Transmembrane</keyword>
<dbReference type="GO" id="GO:0006888">
    <property type="term" value="P:endoplasmic reticulum to Golgi vesicle-mediated transport"/>
    <property type="evidence" value="ECO:0007669"/>
    <property type="project" value="InterPro"/>
</dbReference>
<feature type="transmembrane region" description="Helical" evidence="12">
    <location>
        <begin position="311"/>
        <end position="333"/>
    </location>
</feature>
<dbReference type="GO" id="GO:0005793">
    <property type="term" value="C:endoplasmic reticulum-Golgi intermediate compartment"/>
    <property type="evidence" value="ECO:0007669"/>
    <property type="project" value="TreeGrafter"/>
</dbReference>
<keyword evidence="9" id="KW-0333">Golgi apparatus</keyword>
<dbReference type="PANTHER" id="PTHR14083">
    <property type="entry name" value="YIP1 INTERACTING FACTOR HOMOLOG YIF1 PROTEIN"/>
    <property type="match status" value="1"/>
</dbReference>
<evidence type="ECO:0000256" key="11">
    <source>
        <dbReference type="SAM" id="MobiDB-lite"/>
    </source>
</evidence>
<feature type="compositionally biased region" description="Gly residues" evidence="11">
    <location>
        <begin position="69"/>
        <end position="90"/>
    </location>
</feature>
<keyword evidence="10 12" id="KW-0472">Membrane</keyword>
<dbReference type="Pfam" id="PF03878">
    <property type="entry name" value="YIF1"/>
    <property type="match status" value="1"/>
</dbReference>
<protein>
    <recommendedName>
        <fullName evidence="15">Protein transport protein yif1</fullName>
    </recommendedName>
</protein>
<evidence type="ECO:0000256" key="2">
    <source>
        <dbReference type="ARBA" id="ARBA00004653"/>
    </source>
</evidence>
<evidence type="ECO:0008006" key="15">
    <source>
        <dbReference type="Google" id="ProtNLM"/>
    </source>
</evidence>
<accession>A0A8X7N9X6</accession>
<dbReference type="Proteomes" id="UP000078113">
    <property type="component" value="Unassembled WGS sequence"/>
</dbReference>
<evidence type="ECO:0000256" key="6">
    <source>
        <dbReference type="ARBA" id="ARBA00022824"/>
    </source>
</evidence>
<keyword evidence="14" id="KW-1185">Reference proteome</keyword>
<feature type="region of interest" description="Disordered" evidence="11">
    <location>
        <begin position="1"/>
        <end position="146"/>
    </location>
</feature>
<keyword evidence="6" id="KW-0256">Endoplasmic reticulum</keyword>
<dbReference type="GO" id="GO:0000139">
    <property type="term" value="C:Golgi membrane"/>
    <property type="evidence" value="ECO:0007669"/>
    <property type="project" value="UniProtKB-SubCell"/>
</dbReference>
<comment type="subcellular location">
    <subcellularLocation>
        <location evidence="1">Endoplasmic reticulum membrane</location>
        <topology evidence="1">Multi-pass membrane protein</topology>
    </subcellularLocation>
    <subcellularLocation>
        <location evidence="2">Golgi apparatus membrane</location>
        <topology evidence="2">Multi-pass membrane protein</topology>
    </subcellularLocation>
</comment>
<evidence type="ECO:0000256" key="1">
    <source>
        <dbReference type="ARBA" id="ARBA00004477"/>
    </source>
</evidence>
<evidence type="ECO:0000256" key="12">
    <source>
        <dbReference type="SAM" id="Phobius"/>
    </source>
</evidence>
<evidence type="ECO:0000256" key="5">
    <source>
        <dbReference type="ARBA" id="ARBA00022692"/>
    </source>
</evidence>
<feature type="compositionally biased region" description="Low complexity" evidence="11">
    <location>
        <begin position="104"/>
        <end position="114"/>
    </location>
</feature>
<evidence type="ECO:0000256" key="9">
    <source>
        <dbReference type="ARBA" id="ARBA00023034"/>
    </source>
</evidence>
<dbReference type="GO" id="GO:0015031">
    <property type="term" value="P:protein transport"/>
    <property type="evidence" value="ECO:0007669"/>
    <property type="project" value="UniProtKB-KW"/>
</dbReference>
<feature type="region of interest" description="Disordered" evidence="11">
    <location>
        <begin position="234"/>
        <end position="270"/>
    </location>
</feature>
<reference evidence="13" key="2">
    <citation type="journal article" date="2019" name="IMA Fungus">
        <title>Genome sequencing and comparison of five Tilletia species to identify candidate genes for the detection of regulated species infecting wheat.</title>
        <authorList>
            <person name="Nguyen H.D.T."/>
            <person name="Sultana T."/>
            <person name="Kesanakurti P."/>
            <person name="Hambleton S."/>
        </authorList>
    </citation>
    <scope>NUCLEOTIDE SEQUENCE</scope>
    <source>
        <strain evidence="13">DAOMC 236422</strain>
    </source>
</reference>
<keyword evidence="8 12" id="KW-1133">Transmembrane helix</keyword>
<reference evidence="13" key="1">
    <citation type="submission" date="2016-04" db="EMBL/GenBank/DDBJ databases">
        <authorList>
            <person name="Nguyen H.D."/>
            <person name="Samba Siva P."/>
            <person name="Cullis J."/>
            <person name="Levesque C.A."/>
            <person name="Hambleton S."/>
        </authorList>
    </citation>
    <scope>NUCLEOTIDE SEQUENCE</scope>
    <source>
        <strain evidence="13">DAOMC 236422</strain>
    </source>
</reference>